<feature type="region of interest" description="Disordered" evidence="1">
    <location>
        <begin position="568"/>
        <end position="600"/>
    </location>
</feature>
<evidence type="ECO:0000259" key="3">
    <source>
        <dbReference type="PROSITE" id="PS50076"/>
    </source>
</evidence>
<name>A0AAD9Q158_ACRCE</name>
<evidence type="ECO:0000313" key="4">
    <source>
        <dbReference type="EMBL" id="KAK2552862.1"/>
    </source>
</evidence>
<dbReference type="AlphaFoldDB" id="A0AAD9Q158"/>
<dbReference type="PROSITE" id="PS50076">
    <property type="entry name" value="DNAJ_2"/>
    <property type="match status" value="1"/>
</dbReference>
<dbReference type="CDD" id="cd06257">
    <property type="entry name" value="DnaJ"/>
    <property type="match status" value="1"/>
</dbReference>
<reference evidence="4" key="1">
    <citation type="journal article" date="2023" name="G3 (Bethesda)">
        <title>Whole genome assembly and annotation of the endangered Caribbean coral Acropora cervicornis.</title>
        <authorList>
            <person name="Selwyn J.D."/>
            <person name="Vollmer S.V."/>
        </authorList>
    </citation>
    <scope>NUCLEOTIDE SEQUENCE</scope>
    <source>
        <strain evidence="4">K2</strain>
    </source>
</reference>
<gene>
    <name evidence="4" type="ORF">P5673_025808</name>
</gene>
<keyword evidence="2" id="KW-0472">Membrane</keyword>
<dbReference type="InterPro" id="IPR001623">
    <property type="entry name" value="DnaJ_domain"/>
</dbReference>
<evidence type="ECO:0000256" key="2">
    <source>
        <dbReference type="SAM" id="Phobius"/>
    </source>
</evidence>
<keyword evidence="2" id="KW-0812">Transmembrane</keyword>
<dbReference type="Proteomes" id="UP001249851">
    <property type="component" value="Unassembled WGS sequence"/>
</dbReference>
<dbReference type="EMBL" id="JARQWQ010000082">
    <property type="protein sequence ID" value="KAK2552862.1"/>
    <property type="molecule type" value="Genomic_DNA"/>
</dbReference>
<keyword evidence="2" id="KW-1133">Transmembrane helix</keyword>
<comment type="caution">
    <text evidence="4">The sequence shown here is derived from an EMBL/GenBank/DDBJ whole genome shotgun (WGS) entry which is preliminary data.</text>
</comment>
<evidence type="ECO:0000313" key="5">
    <source>
        <dbReference type="Proteomes" id="UP001249851"/>
    </source>
</evidence>
<protein>
    <recommendedName>
        <fullName evidence="3">J domain-containing protein</fullName>
    </recommendedName>
</protein>
<feature type="transmembrane region" description="Helical" evidence="2">
    <location>
        <begin position="236"/>
        <end position="263"/>
    </location>
</feature>
<dbReference type="SUPFAM" id="SSF46565">
    <property type="entry name" value="Chaperone J-domain"/>
    <property type="match status" value="1"/>
</dbReference>
<dbReference type="SMART" id="SM00271">
    <property type="entry name" value="DnaJ"/>
    <property type="match status" value="1"/>
</dbReference>
<accession>A0AAD9Q158</accession>
<dbReference type="InterPro" id="IPR036869">
    <property type="entry name" value="J_dom_sf"/>
</dbReference>
<reference evidence="4" key="2">
    <citation type="journal article" date="2023" name="Science">
        <title>Genomic signatures of disease resistance in endangered staghorn corals.</title>
        <authorList>
            <person name="Vollmer S.V."/>
            <person name="Selwyn J.D."/>
            <person name="Despard B.A."/>
            <person name="Roesel C.L."/>
        </authorList>
    </citation>
    <scope>NUCLEOTIDE SEQUENCE</scope>
    <source>
        <strain evidence="4">K2</strain>
    </source>
</reference>
<feature type="compositionally biased region" description="Polar residues" evidence="1">
    <location>
        <begin position="568"/>
        <end position="584"/>
    </location>
</feature>
<dbReference type="Pfam" id="PF00226">
    <property type="entry name" value="DnaJ"/>
    <property type="match status" value="1"/>
</dbReference>
<sequence>MSDLAEENYKSLLIVNESSDAWVTLYLYPTWDFLCWLSFESKIIKPNGGKYLHRSSKGFKFKLVARFKDGRRSKRTLQNLEEWDEDKLLKIISSLELTEGKLKDFSKEKRVCLRKAQRDNELKFTNGRRNLYEILGLDMNQVRKMPKEDQIKAIKKGFHKEIQRWHPDNNFGDDENAKEIILAYEILKDEEKRARYHNEDDYDSAYGWVSLKRWKAIFWPECVTEKQKKSYRHRMIMFALSFGITIGGITLTVVTGIIGLGLFGAGLQSLLHTVSRKSIVDECDNLWQQYKQWLIKAGIGFVGGAVTGGAAAGITKQIAKEFAVLSMGQFVGIGAGSGAVGGVAQSLATDAARKFSDGDHVTWKQVLGHAAVGAAVGAAAGAAGAAVTKSVVGNKEVPASAKIGEKIEKQLAIQTGAGRLGRILLQRIPRALTEKGTEAVMGSVAQFTEERLDDSLENRNPGTHLVAGVQNVAINALKSLAQETGGAIASHVWNEIKVDRRVKNAPSQRHMTPSIDDDTSVEGPRVDADENEQITYEKVKKELSEKNNEHRVNWRSHSKYSFSYQPLVSEEPSSYDQGTTLSTTSEEDAEDDVRDQSEVSDTAEDCKLKYISYGPWFSKMVVSYSLKGERVTQEVCRSEKSVTVPGNAAQLEVKFQVMRPFWGDLKKYHRFERRWCEPDQPHVFKFNTPPPLRTFTISGGLWYEAVMRVSDEYHDETGEM</sequence>
<feature type="domain" description="J" evidence="3">
    <location>
        <begin position="130"/>
        <end position="200"/>
    </location>
</feature>
<evidence type="ECO:0000256" key="1">
    <source>
        <dbReference type="SAM" id="MobiDB-lite"/>
    </source>
</evidence>
<proteinExistence type="predicted"/>
<keyword evidence="5" id="KW-1185">Reference proteome</keyword>
<organism evidence="4 5">
    <name type="scientific">Acropora cervicornis</name>
    <name type="common">Staghorn coral</name>
    <dbReference type="NCBI Taxonomy" id="6130"/>
    <lineage>
        <taxon>Eukaryota</taxon>
        <taxon>Metazoa</taxon>
        <taxon>Cnidaria</taxon>
        <taxon>Anthozoa</taxon>
        <taxon>Hexacorallia</taxon>
        <taxon>Scleractinia</taxon>
        <taxon>Astrocoeniina</taxon>
        <taxon>Acroporidae</taxon>
        <taxon>Acropora</taxon>
    </lineage>
</organism>
<feature type="region of interest" description="Disordered" evidence="1">
    <location>
        <begin position="503"/>
        <end position="533"/>
    </location>
</feature>
<dbReference type="Gene3D" id="1.10.287.110">
    <property type="entry name" value="DnaJ domain"/>
    <property type="match status" value="1"/>
</dbReference>